<gene>
    <name evidence="2" type="ORF">INH39_02455</name>
</gene>
<name>A0ABY4A905_9BURK</name>
<reference evidence="2 3" key="1">
    <citation type="submission" date="2020-10" db="EMBL/GenBank/DDBJ databases">
        <title>Genome analysis of Massilia species.</title>
        <authorList>
            <person name="Jung D.-H."/>
        </authorList>
    </citation>
    <scope>NUCLEOTIDE SEQUENCE [LARGE SCALE GENOMIC DNA]</scope>
    <source>
        <strain evidence="3">sipir</strain>
    </source>
</reference>
<keyword evidence="3" id="KW-1185">Reference proteome</keyword>
<evidence type="ECO:0000313" key="2">
    <source>
        <dbReference type="EMBL" id="UOD30630.1"/>
    </source>
</evidence>
<organism evidence="2 3">
    <name type="scientific">Massilia violaceinigra</name>
    <dbReference type="NCBI Taxonomy" id="2045208"/>
    <lineage>
        <taxon>Bacteria</taxon>
        <taxon>Pseudomonadati</taxon>
        <taxon>Pseudomonadota</taxon>
        <taxon>Betaproteobacteria</taxon>
        <taxon>Burkholderiales</taxon>
        <taxon>Oxalobacteraceae</taxon>
        <taxon>Telluria group</taxon>
        <taxon>Massilia</taxon>
    </lineage>
</organism>
<evidence type="ECO:0000313" key="3">
    <source>
        <dbReference type="Proteomes" id="UP000831532"/>
    </source>
</evidence>
<dbReference type="RefSeq" id="WP_243491865.1">
    <property type="nucleotide sequence ID" value="NZ_CP063361.1"/>
</dbReference>
<dbReference type="EMBL" id="CP063361">
    <property type="protein sequence ID" value="UOD30630.1"/>
    <property type="molecule type" value="Genomic_DNA"/>
</dbReference>
<accession>A0ABY4A905</accession>
<dbReference type="Proteomes" id="UP000831532">
    <property type="component" value="Chromosome"/>
</dbReference>
<proteinExistence type="predicted"/>
<evidence type="ECO:0000256" key="1">
    <source>
        <dbReference type="SAM" id="MobiDB-lite"/>
    </source>
</evidence>
<protein>
    <submittedName>
        <fullName evidence="2">Uncharacterized protein</fullName>
    </submittedName>
</protein>
<feature type="compositionally biased region" description="Low complexity" evidence="1">
    <location>
        <begin position="218"/>
        <end position="239"/>
    </location>
</feature>
<sequence length="381" mass="38739">MMASENFEQVLAAAQAGASLHPAWKKFVNTRFFVAVHAPAGANAGHTLRLPDGGQPLLISEVRERLDPGAEGEGGLLLALAGADLVRVLPDGVGIAVALSGQTFGIAASRVAWIRKSIEATLAKAAQARAASAPAPAPVPAPAPAAAPWPTLDLQPAGGYEEVDFIDEDAAPAVPMLDRIGRGRALALGLAILAVLGLAGQALLRGDGGQAPTAQAPGSAGTAQAEAGAGAGKAGAPLASQTWTSPDGAMTIAFPGQPDEDAVRANMLERLGAVRMRQFSAAAHSETYRVQVLDLGTPPADPEASMLALQKTLLGKNDAMTVPPMDLIFKGYPGRDIKAGQRLIRMVVVGATVYVATADADPAPASMARAGDFIGSLALTQ</sequence>
<feature type="region of interest" description="Disordered" evidence="1">
    <location>
        <begin position="208"/>
        <end position="242"/>
    </location>
</feature>